<comment type="caution">
    <text evidence="1">The sequence shown here is derived from an EMBL/GenBank/DDBJ whole genome shotgun (WGS) entry which is preliminary data.</text>
</comment>
<protein>
    <submittedName>
        <fullName evidence="1">DUF1036 domain-containing protein</fullName>
    </submittedName>
</protein>
<dbReference type="RefSeq" id="WP_219670596.1">
    <property type="nucleotide sequence ID" value="NZ_WTFF01000286.1"/>
</dbReference>
<proteinExistence type="predicted"/>
<reference evidence="1 2" key="1">
    <citation type="submission" date="2019-12" db="EMBL/GenBank/DDBJ databases">
        <title>Genome sequence of Streptomyces bambusae.</title>
        <authorList>
            <person name="Bansal K."/>
            <person name="Choksket S."/>
            <person name="Korpole S."/>
            <person name="Patil P.B."/>
        </authorList>
    </citation>
    <scope>NUCLEOTIDE SEQUENCE [LARGE SCALE GENOMIC DNA]</scope>
    <source>
        <strain evidence="1 2">SK60</strain>
    </source>
</reference>
<dbReference type="Proteomes" id="UP000812013">
    <property type="component" value="Unassembled WGS sequence"/>
</dbReference>
<dbReference type="EMBL" id="WTFF01000286">
    <property type="protein sequence ID" value="MBW5485713.1"/>
    <property type="molecule type" value="Genomic_DNA"/>
</dbReference>
<keyword evidence="2" id="KW-1185">Reference proteome</keyword>
<name>A0ABS6ZD72_9ACTN</name>
<sequence>MALRFKNNYEREVWAMVEQYRPGCSASSNWLKEGWWKIPPGQSVVVYGGDPRAVNPIWYCYAYAGDGTEWRDKYQETVPHSVFEWCSNVSDSSSRTILMSEFTVTAANFTYNFNP</sequence>
<evidence type="ECO:0000313" key="2">
    <source>
        <dbReference type="Proteomes" id="UP000812013"/>
    </source>
</evidence>
<organism evidence="1 2">
    <name type="scientific">Streptomyces bambusae</name>
    <dbReference type="NCBI Taxonomy" id="1550616"/>
    <lineage>
        <taxon>Bacteria</taxon>
        <taxon>Bacillati</taxon>
        <taxon>Actinomycetota</taxon>
        <taxon>Actinomycetes</taxon>
        <taxon>Kitasatosporales</taxon>
        <taxon>Streptomycetaceae</taxon>
        <taxon>Streptomyces</taxon>
    </lineage>
</organism>
<evidence type="ECO:0000313" key="1">
    <source>
        <dbReference type="EMBL" id="MBW5485713.1"/>
    </source>
</evidence>
<gene>
    <name evidence="1" type="ORF">GPJ59_28520</name>
</gene>
<accession>A0ABS6ZD72</accession>